<feature type="transmembrane region" description="Helical" evidence="4">
    <location>
        <begin position="112"/>
        <end position="138"/>
    </location>
</feature>
<dbReference type="Pfam" id="PF12833">
    <property type="entry name" value="HTH_18"/>
    <property type="match status" value="1"/>
</dbReference>
<name>A0ABT3TB76_9GAMM</name>
<comment type="caution">
    <text evidence="6">The sequence shown here is derived from an EMBL/GenBank/DDBJ whole genome shotgun (WGS) entry which is preliminary data.</text>
</comment>
<accession>A0ABT3TB76</accession>
<dbReference type="PANTHER" id="PTHR43280:SF29">
    <property type="entry name" value="ARAC-FAMILY TRANSCRIPTIONAL REGULATOR"/>
    <property type="match status" value="1"/>
</dbReference>
<dbReference type="SMART" id="SM00342">
    <property type="entry name" value="HTH_ARAC"/>
    <property type="match status" value="1"/>
</dbReference>
<dbReference type="EMBL" id="SHNN01000001">
    <property type="protein sequence ID" value="MCX2979551.1"/>
    <property type="molecule type" value="Genomic_DNA"/>
</dbReference>
<keyword evidence="2" id="KW-0238">DNA-binding</keyword>
<feature type="transmembrane region" description="Helical" evidence="4">
    <location>
        <begin position="88"/>
        <end position="106"/>
    </location>
</feature>
<proteinExistence type="predicted"/>
<evidence type="ECO:0000313" key="6">
    <source>
        <dbReference type="EMBL" id="MCX2979551.1"/>
    </source>
</evidence>
<dbReference type="RefSeq" id="WP_279243551.1">
    <property type="nucleotide sequence ID" value="NZ_SHNN01000001.1"/>
</dbReference>
<keyword evidence="4" id="KW-0472">Membrane</keyword>
<dbReference type="Gene3D" id="1.10.10.60">
    <property type="entry name" value="Homeodomain-like"/>
    <property type="match status" value="1"/>
</dbReference>
<sequence length="353" mass="39605">MDTLLIFALAFGLSQVCLSMILVGLRGERGVGETLFVLLMLAVTCFLLTPLLPLPWSGFSSALSTGVPGLFWLFSAYVFDDHFRLRGWQVGLVVITVLLPVLGQLAEVSDGWLYLFFTLPQLLEFVLLGLTLWVVAEFWQVDLVESRRRLRWWFVAINGSYLFAMILMREWLFDGEQWFALAQYLPLGPVLLGMNVLLLQYKPAGLFRSGARVPMLMPSDQTSTPVPADAAVMAHESAPDPELMSRLQRLMDEAQVYREMSLTTGQLAERLAVPQYRLRQAINAGLGYRNFNDFLNSFRVAEAAQRLGDPAAESLPVLTIAMDAGFRSLSSFNKAFKDTRGMTPTAYRKSLKK</sequence>
<keyword evidence="4" id="KW-1133">Transmembrane helix</keyword>
<dbReference type="InterPro" id="IPR020449">
    <property type="entry name" value="Tscrpt_reg_AraC-type_HTH"/>
</dbReference>
<dbReference type="PANTHER" id="PTHR43280">
    <property type="entry name" value="ARAC-FAMILY TRANSCRIPTIONAL REGULATOR"/>
    <property type="match status" value="1"/>
</dbReference>
<organism evidence="6 7">
    <name type="scientific">Candidatus Litorirhabdus singularis</name>
    <dbReference type="NCBI Taxonomy" id="2518993"/>
    <lineage>
        <taxon>Bacteria</taxon>
        <taxon>Pseudomonadati</taxon>
        <taxon>Pseudomonadota</taxon>
        <taxon>Gammaproteobacteria</taxon>
        <taxon>Cellvibrionales</taxon>
        <taxon>Halieaceae</taxon>
        <taxon>Candidatus Litorirhabdus</taxon>
    </lineage>
</organism>
<dbReference type="PRINTS" id="PR00032">
    <property type="entry name" value="HTHARAC"/>
</dbReference>
<dbReference type="PROSITE" id="PS00041">
    <property type="entry name" value="HTH_ARAC_FAMILY_1"/>
    <property type="match status" value="1"/>
</dbReference>
<dbReference type="InterPro" id="IPR018062">
    <property type="entry name" value="HTH_AraC-typ_CS"/>
</dbReference>
<dbReference type="SUPFAM" id="SSF46689">
    <property type="entry name" value="Homeodomain-like"/>
    <property type="match status" value="1"/>
</dbReference>
<gene>
    <name evidence="6" type="ORF">EYC98_01600</name>
</gene>
<reference evidence="6" key="1">
    <citation type="submission" date="2019-02" db="EMBL/GenBank/DDBJ databases">
        <authorList>
            <person name="Li S.-H."/>
        </authorList>
    </citation>
    <scope>NUCLEOTIDE SEQUENCE</scope>
    <source>
        <strain evidence="6">IMCC14734</strain>
    </source>
</reference>
<dbReference type="InterPro" id="IPR009057">
    <property type="entry name" value="Homeodomain-like_sf"/>
</dbReference>
<evidence type="ECO:0000259" key="5">
    <source>
        <dbReference type="PROSITE" id="PS01124"/>
    </source>
</evidence>
<keyword evidence="1" id="KW-0805">Transcription regulation</keyword>
<evidence type="ECO:0000256" key="4">
    <source>
        <dbReference type="SAM" id="Phobius"/>
    </source>
</evidence>
<dbReference type="InterPro" id="IPR018060">
    <property type="entry name" value="HTH_AraC"/>
</dbReference>
<feature type="transmembrane region" description="Helical" evidence="4">
    <location>
        <begin position="178"/>
        <end position="199"/>
    </location>
</feature>
<feature type="domain" description="HTH araC/xylS-type" evidence="5">
    <location>
        <begin position="245"/>
        <end position="350"/>
    </location>
</feature>
<evidence type="ECO:0000256" key="3">
    <source>
        <dbReference type="ARBA" id="ARBA00023163"/>
    </source>
</evidence>
<keyword evidence="4" id="KW-0812">Transmembrane</keyword>
<feature type="transmembrane region" description="Helical" evidence="4">
    <location>
        <begin position="59"/>
        <end position="79"/>
    </location>
</feature>
<feature type="transmembrane region" description="Helical" evidence="4">
    <location>
        <begin position="6"/>
        <end position="23"/>
    </location>
</feature>
<keyword evidence="7" id="KW-1185">Reference proteome</keyword>
<evidence type="ECO:0000256" key="2">
    <source>
        <dbReference type="ARBA" id="ARBA00023125"/>
    </source>
</evidence>
<feature type="transmembrane region" description="Helical" evidence="4">
    <location>
        <begin position="150"/>
        <end position="172"/>
    </location>
</feature>
<evidence type="ECO:0000256" key="1">
    <source>
        <dbReference type="ARBA" id="ARBA00023015"/>
    </source>
</evidence>
<keyword evidence="3" id="KW-0804">Transcription</keyword>
<dbReference type="PROSITE" id="PS01124">
    <property type="entry name" value="HTH_ARAC_FAMILY_2"/>
    <property type="match status" value="1"/>
</dbReference>
<feature type="transmembrane region" description="Helical" evidence="4">
    <location>
        <begin position="35"/>
        <end position="53"/>
    </location>
</feature>
<protein>
    <submittedName>
        <fullName evidence="6">AraC family transcriptional regulator</fullName>
    </submittedName>
</protein>
<evidence type="ECO:0000313" key="7">
    <source>
        <dbReference type="Proteomes" id="UP001143362"/>
    </source>
</evidence>
<dbReference type="Proteomes" id="UP001143362">
    <property type="component" value="Unassembled WGS sequence"/>
</dbReference>